<dbReference type="NCBIfam" id="TIGR00254">
    <property type="entry name" value="GGDEF"/>
    <property type="match status" value="1"/>
</dbReference>
<dbReference type="EMBL" id="LATL02000051">
    <property type="protein sequence ID" value="KMW70850.1"/>
    <property type="molecule type" value="Genomic_DNA"/>
</dbReference>
<dbReference type="GO" id="GO:0043709">
    <property type="term" value="P:cell adhesion involved in single-species biofilm formation"/>
    <property type="evidence" value="ECO:0007669"/>
    <property type="project" value="TreeGrafter"/>
</dbReference>
<protein>
    <recommendedName>
        <fullName evidence="7">Diguanylate cyclase</fullName>
    </recommendedName>
</protein>
<dbReference type="SUPFAM" id="SSF52172">
    <property type="entry name" value="CheY-like"/>
    <property type="match status" value="1"/>
</dbReference>
<dbReference type="PANTHER" id="PTHR45138">
    <property type="entry name" value="REGULATORY COMPONENTS OF SENSORY TRANSDUCTION SYSTEM"/>
    <property type="match status" value="1"/>
</dbReference>
<evidence type="ECO:0000313" key="4">
    <source>
        <dbReference type="EMBL" id="KKD37520.1"/>
    </source>
</evidence>
<gene>
    <name evidence="4" type="ORF">WN50_13880</name>
    <name evidence="5" type="ORF">WN50_32240</name>
</gene>
<dbReference type="SUPFAM" id="SSF55785">
    <property type="entry name" value="PYP-like sensor domain (PAS domain)"/>
    <property type="match status" value="1"/>
</dbReference>
<evidence type="ECO:0000256" key="1">
    <source>
        <dbReference type="PROSITE-ProRule" id="PRU00169"/>
    </source>
</evidence>
<dbReference type="InterPro" id="IPR000160">
    <property type="entry name" value="GGDEF_dom"/>
</dbReference>
<dbReference type="Pfam" id="PF00990">
    <property type="entry name" value="GGDEF"/>
    <property type="match status" value="1"/>
</dbReference>
<dbReference type="GO" id="GO:0005886">
    <property type="term" value="C:plasma membrane"/>
    <property type="evidence" value="ECO:0007669"/>
    <property type="project" value="TreeGrafter"/>
</dbReference>
<dbReference type="InterPro" id="IPR035965">
    <property type="entry name" value="PAS-like_dom_sf"/>
</dbReference>
<dbReference type="SMART" id="SM00267">
    <property type="entry name" value="GGDEF"/>
    <property type="match status" value="1"/>
</dbReference>
<dbReference type="PATRIC" id="fig|1637645.4.peg.3152"/>
<dbReference type="RefSeq" id="WP_046279150.1">
    <property type="nucleotide sequence ID" value="NZ_LATL02000051.1"/>
</dbReference>
<dbReference type="Proteomes" id="UP000033607">
    <property type="component" value="Unassembled WGS sequence"/>
</dbReference>
<dbReference type="PROSITE" id="PS50887">
    <property type="entry name" value="GGDEF"/>
    <property type="match status" value="1"/>
</dbReference>
<dbReference type="AlphaFoldDB" id="A0A0F5YH26"/>
<dbReference type="SUPFAM" id="SSF55073">
    <property type="entry name" value="Nucleotide cyclase"/>
    <property type="match status" value="1"/>
</dbReference>
<evidence type="ECO:0000259" key="3">
    <source>
        <dbReference type="PROSITE" id="PS50887"/>
    </source>
</evidence>
<evidence type="ECO:0000313" key="6">
    <source>
        <dbReference type="Proteomes" id="UP000033607"/>
    </source>
</evidence>
<dbReference type="Gene3D" id="3.30.70.270">
    <property type="match status" value="1"/>
</dbReference>
<dbReference type="PROSITE" id="PS50110">
    <property type="entry name" value="RESPONSE_REGULATORY"/>
    <property type="match status" value="1"/>
</dbReference>
<name>A0A0F5YH26_9CYAN</name>
<feature type="domain" description="GGDEF" evidence="3">
    <location>
        <begin position="319"/>
        <end position="455"/>
    </location>
</feature>
<dbReference type="FunFam" id="3.30.70.270:FF:000001">
    <property type="entry name" value="Diguanylate cyclase domain protein"/>
    <property type="match status" value="1"/>
</dbReference>
<evidence type="ECO:0000313" key="5">
    <source>
        <dbReference type="EMBL" id="KMW70850.1"/>
    </source>
</evidence>
<reference evidence="4 6" key="1">
    <citation type="submission" date="2015-06" db="EMBL/GenBank/DDBJ databases">
        <title>Draft genome assembly of filamentous brackish cyanobacterium Limnoraphis robusta strain CS-951.</title>
        <authorList>
            <person name="Willis A."/>
            <person name="Parks M."/>
            <person name="Burford M.A."/>
        </authorList>
    </citation>
    <scope>NUCLEOTIDE SEQUENCE [LARGE SCALE GENOMIC DNA]</scope>
    <source>
        <strain evidence="4 6">CS-951</strain>
    </source>
</reference>
<dbReference type="Pfam" id="PF00072">
    <property type="entry name" value="Response_reg"/>
    <property type="match status" value="1"/>
</dbReference>
<dbReference type="CDD" id="cd01949">
    <property type="entry name" value="GGDEF"/>
    <property type="match status" value="1"/>
</dbReference>
<dbReference type="PANTHER" id="PTHR45138:SF9">
    <property type="entry name" value="DIGUANYLATE CYCLASE DGCM-RELATED"/>
    <property type="match status" value="1"/>
</dbReference>
<dbReference type="SMART" id="SM00448">
    <property type="entry name" value="REC"/>
    <property type="match status" value="1"/>
</dbReference>
<dbReference type="InterPro" id="IPR050469">
    <property type="entry name" value="Diguanylate_Cyclase"/>
</dbReference>
<evidence type="ECO:0008006" key="7">
    <source>
        <dbReference type="Google" id="ProtNLM"/>
    </source>
</evidence>
<comment type="caution">
    <text evidence="4">The sequence shown here is derived from an EMBL/GenBank/DDBJ whole genome shotgun (WGS) entry which is preliminary data.</text>
</comment>
<proteinExistence type="predicted"/>
<dbReference type="Gene3D" id="3.30.450.20">
    <property type="entry name" value="PAS domain"/>
    <property type="match status" value="1"/>
</dbReference>
<dbReference type="GO" id="GO:1902201">
    <property type="term" value="P:negative regulation of bacterial-type flagellum-dependent cell motility"/>
    <property type="evidence" value="ECO:0007669"/>
    <property type="project" value="TreeGrafter"/>
</dbReference>
<dbReference type="InterPro" id="IPR011006">
    <property type="entry name" value="CheY-like_superfamily"/>
</dbReference>
<feature type="modified residue" description="4-aspartylphosphate" evidence="1">
    <location>
        <position position="60"/>
    </location>
</feature>
<dbReference type="GO" id="GO:0000160">
    <property type="term" value="P:phosphorelay signal transduction system"/>
    <property type="evidence" value="ECO:0007669"/>
    <property type="project" value="InterPro"/>
</dbReference>
<dbReference type="CDD" id="cd19920">
    <property type="entry name" value="REC_PA4781-like"/>
    <property type="match status" value="1"/>
</dbReference>
<evidence type="ECO:0000259" key="2">
    <source>
        <dbReference type="PROSITE" id="PS50110"/>
    </source>
</evidence>
<dbReference type="EMBL" id="LATL02000155">
    <property type="protein sequence ID" value="KKD37520.1"/>
    <property type="molecule type" value="Genomic_DNA"/>
</dbReference>
<dbReference type="InterPro" id="IPR043128">
    <property type="entry name" value="Rev_trsase/Diguanyl_cyclase"/>
</dbReference>
<keyword evidence="1" id="KW-0597">Phosphoprotein</keyword>
<dbReference type="Gene3D" id="3.40.50.2300">
    <property type="match status" value="1"/>
</dbReference>
<accession>A0A0F5YH26</accession>
<organism evidence="4 6">
    <name type="scientific">Limnoraphis robusta CS-951</name>
    <dbReference type="NCBI Taxonomy" id="1637645"/>
    <lineage>
        <taxon>Bacteria</taxon>
        <taxon>Bacillati</taxon>
        <taxon>Cyanobacteriota</taxon>
        <taxon>Cyanophyceae</taxon>
        <taxon>Oscillatoriophycideae</taxon>
        <taxon>Oscillatoriales</taxon>
        <taxon>Sirenicapillariaceae</taxon>
        <taxon>Limnoraphis</taxon>
    </lineage>
</organism>
<feature type="domain" description="Response regulatory" evidence="2">
    <location>
        <begin position="11"/>
        <end position="127"/>
    </location>
</feature>
<dbReference type="InterPro" id="IPR029787">
    <property type="entry name" value="Nucleotide_cyclase"/>
</dbReference>
<dbReference type="GO" id="GO:0052621">
    <property type="term" value="F:diguanylate cyclase activity"/>
    <property type="evidence" value="ECO:0007669"/>
    <property type="project" value="TreeGrafter"/>
</dbReference>
<dbReference type="InterPro" id="IPR001789">
    <property type="entry name" value="Sig_transdc_resp-reg_receiver"/>
</dbReference>
<sequence length="458" mass="52772">MNPSNNHRKATILVVDDCLDNLTFLTIVLEDVGYQIRQANNGEIALKVVEQMFPDLILLDIKMPDIDGYTVCERLKADPKTQEIPVIFISSFQDAIDKVKAFEVGGEDYITKPFFIEELIARVEKQLILKWQKAQLKQELKHRREIEKQLLESHQVMAHILESCPDGIAVLKFIPAHPKKPAYFYSSFVNPVMANLLDMNIEDLINRKILDSSLDICEPGLFHQFREVVETGYSFERDLYYENKKIKAWYSVQAIPYDQGILIVVRDISDRKECELILHRTNNVLYQQSVTDDLTKISNRRAFDIYLHQEWKRSKREKLPLSLMMIDIDYFKLYNDHYGHDAGDRCLHTVAQTIRQAVKRPSDFVARYGGEEFAVILPNTQREGAETVANIIQKAIHDLKLPHDQSLISSSITLSIGISTLIPNSLDFTLLIQTADHALYEAKSQGRDRICVFNDQTD</sequence>